<organism evidence="1">
    <name type="scientific">Arundo donax</name>
    <name type="common">Giant reed</name>
    <name type="synonym">Donax arundinaceus</name>
    <dbReference type="NCBI Taxonomy" id="35708"/>
    <lineage>
        <taxon>Eukaryota</taxon>
        <taxon>Viridiplantae</taxon>
        <taxon>Streptophyta</taxon>
        <taxon>Embryophyta</taxon>
        <taxon>Tracheophyta</taxon>
        <taxon>Spermatophyta</taxon>
        <taxon>Magnoliopsida</taxon>
        <taxon>Liliopsida</taxon>
        <taxon>Poales</taxon>
        <taxon>Poaceae</taxon>
        <taxon>PACMAD clade</taxon>
        <taxon>Arundinoideae</taxon>
        <taxon>Arundineae</taxon>
        <taxon>Arundo</taxon>
    </lineage>
</organism>
<proteinExistence type="predicted"/>
<dbReference type="AlphaFoldDB" id="A0A0A9BQY0"/>
<accession>A0A0A9BQY0</accession>
<reference evidence="1" key="1">
    <citation type="submission" date="2014-09" db="EMBL/GenBank/DDBJ databases">
        <authorList>
            <person name="Magalhaes I.L.F."/>
            <person name="Oliveira U."/>
            <person name="Santos F.R."/>
            <person name="Vidigal T.H.D.A."/>
            <person name="Brescovit A.D."/>
            <person name="Santos A.J."/>
        </authorList>
    </citation>
    <scope>NUCLEOTIDE SEQUENCE</scope>
    <source>
        <tissue evidence="1">Shoot tissue taken approximately 20 cm above the soil surface</tissue>
    </source>
</reference>
<sequence length="104" mass="11079">MVGVRSSGRQIEVVASGGQLPIARGRFVAAAAALLSSQRCPAPRCGPMTAAPALSSSRAPWPYRIKAGVVSRLHAGEICPIESKQVWHHASTLEWQCISTRIMS</sequence>
<evidence type="ECO:0000313" key="1">
    <source>
        <dbReference type="EMBL" id="JAD64568.1"/>
    </source>
</evidence>
<dbReference type="EMBL" id="GBRH01233327">
    <property type="protein sequence ID" value="JAD64568.1"/>
    <property type="molecule type" value="Transcribed_RNA"/>
</dbReference>
<protein>
    <submittedName>
        <fullName evidence="1">Uncharacterized protein</fullName>
    </submittedName>
</protein>
<reference evidence="1" key="2">
    <citation type="journal article" date="2015" name="Data Brief">
        <title>Shoot transcriptome of the giant reed, Arundo donax.</title>
        <authorList>
            <person name="Barrero R.A."/>
            <person name="Guerrero F.D."/>
            <person name="Moolhuijzen P."/>
            <person name="Goolsby J.A."/>
            <person name="Tidwell J."/>
            <person name="Bellgard S.E."/>
            <person name="Bellgard M.I."/>
        </authorList>
    </citation>
    <scope>NUCLEOTIDE SEQUENCE</scope>
    <source>
        <tissue evidence="1">Shoot tissue taken approximately 20 cm above the soil surface</tissue>
    </source>
</reference>
<name>A0A0A9BQY0_ARUDO</name>